<organism evidence="1 2">
    <name type="scientific">Grifola frondosa</name>
    <name type="common">Maitake</name>
    <name type="synonym">Polyporus frondosus</name>
    <dbReference type="NCBI Taxonomy" id="5627"/>
    <lineage>
        <taxon>Eukaryota</taxon>
        <taxon>Fungi</taxon>
        <taxon>Dikarya</taxon>
        <taxon>Basidiomycota</taxon>
        <taxon>Agaricomycotina</taxon>
        <taxon>Agaricomycetes</taxon>
        <taxon>Polyporales</taxon>
        <taxon>Grifolaceae</taxon>
        <taxon>Grifola</taxon>
    </lineage>
</organism>
<accession>A0A1C7MR47</accession>
<dbReference type="Proteomes" id="UP000092993">
    <property type="component" value="Unassembled WGS sequence"/>
</dbReference>
<dbReference type="Pfam" id="PF12739">
    <property type="entry name" value="TRAPPC-Trs85"/>
    <property type="match status" value="1"/>
</dbReference>
<dbReference type="OrthoDB" id="203724at2759"/>
<dbReference type="STRING" id="5627.A0A1C7MR47"/>
<protein>
    <submittedName>
        <fullName evidence="1">Uncharacterized protein</fullName>
    </submittedName>
</protein>
<name>A0A1C7MR47_GRIFR</name>
<evidence type="ECO:0000313" key="2">
    <source>
        <dbReference type="Proteomes" id="UP000092993"/>
    </source>
</evidence>
<evidence type="ECO:0000313" key="1">
    <source>
        <dbReference type="EMBL" id="OBZ79323.1"/>
    </source>
</evidence>
<keyword evidence="2" id="KW-1185">Reference proteome</keyword>
<reference evidence="1 2" key="1">
    <citation type="submission" date="2016-03" db="EMBL/GenBank/DDBJ databases">
        <title>Whole genome sequencing of Grifola frondosa 9006-11.</title>
        <authorList>
            <person name="Min B."/>
            <person name="Park H."/>
            <person name="Kim J.-G."/>
            <person name="Cho H."/>
            <person name="Oh Y.-L."/>
            <person name="Kong W.-S."/>
            <person name="Choi I.-G."/>
        </authorList>
    </citation>
    <scope>NUCLEOTIDE SEQUENCE [LARGE SCALE GENOMIC DNA]</scope>
    <source>
        <strain evidence="1 2">9006-11</strain>
    </source>
</reference>
<gene>
    <name evidence="1" type="ORF">A0H81_00968</name>
</gene>
<sequence length="103" mass="11268">MESPCSHYLGCVHHSGQSSASSAGPPCTRGRFPAMVDNNFLRYYLIIHPADSPLAEPIAEALFNAVKKQYGLHSYPPLALPTSPLPAPYQFPPFYLVSLLPLQ</sequence>
<dbReference type="InterPro" id="IPR024420">
    <property type="entry name" value="TRAPP_III_complex_Trs85"/>
</dbReference>
<proteinExistence type="predicted"/>
<comment type="caution">
    <text evidence="1">The sequence shown here is derived from an EMBL/GenBank/DDBJ whole genome shotgun (WGS) entry which is preliminary data.</text>
</comment>
<dbReference type="EMBL" id="LUGG01000001">
    <property type="protein sequence ID" value="OBZ79323.1"/>
    <property type="molecule type" value="Genomic_DNA"/>
</dbReference>
<dbReference type="AlphaFoldDB" id="A0A1C7MR47"/>